<dbReference type="EMBL" id="JAVREY010000010">
    <property type="protein sequence ID" value="MDT0463678.1"/>
    <property type="molecule type" value="Genomic_DNA"/>
</dbReference>
<dbReference type="Proteomes" id="UP001183809">
    <property type="component" value="Unassembled WGS sequence"/>
</dbReference>
<evidence type="ECO:0000313" key="3">
    <source>
        <dbReference type="Proteomes" id="UP001183809"/>
    </source>
</evidence>
<comment type="caution">
    <text evidence="2">The sequence shown here is derived from an EMBL/GenBank/DDBJ whole genome shotgun (WGS) entry which is preliminary data.</text>
</comment>
<sequence length="101" mass="10788">MKIIGMTLSAGQDAASGPFLLIWSLSALVMGGGLATKTWSSRFKDFIATGLAGQQPRSPRQAERVRRAERMPVGFVRFIGGIFAVAGAVALPVSVMMLLRH</sequence>
<name>A0ABU2TRU0_9ACTN</name>
<accession>A0ABU2TRU0</accession>
<dbReference type="RefSeq" id="WP_311694628.1">
    <property type="nucleotide sequence ID" value="NZ_JAVREY010000010.1"/>
</dbReference>
<reference evidence="3" key="1">
    <citation type="submission" date="2023-07" db="EMBL/GenBank/DDBJ databases">
        <title>30 novel species of actinomycetes from the DSMZ collection.</title>
        <authorList>
            <person name="Nouioui I."/>
        </authorList>
    </citation>
    <scope>NUCLEOTIDE SEQUENCE [LARGE SCALE GENOMIC DNA]</scope>
    <source>
        <strain evidence="3">DSM 41699</strain>
    </source>
</reference>
<feature type="transmembrane region" description="Helical" evidence="1">
    <location>
        <begin position="15"/>
        <end position="35"/>
    </location>
</feature>
<gene>
    <name evidence="2" type="ORF">RM764_11725</name>
</gene>
<feature type="transmembrane region" description="Helical" evidence="1">
    <location>
        <begin position="74"/>
        <end position="99"/>
    </location>
</feature>
<proteinExistence type="predicted"/>
<keyword evidence="1" id="KW-1133">Transmembrane helix</keyword>
<organism evidence="2 3">
    <name type="scientific">Streptomyces gibsoniae</name>
    <dbReference type="NCBI Taxonomy" id="3075529"/>
    <lineage>
        <taxon>Bacteria</taxon>
        <taxon>Bacillati</taxon>
        <taxon>Actinomycetota</taxon>
        <taxon>Actinomycetes</taxon>
        <taxon>Kitasatosporales</taxon>
        <taxon>Streptomycetaceae</taxon>
        <taxon>Streptomyces</taxon>
    </lineage>
</organism>
<protein>
    <submittedName>
        <fullName evidence="2">Uncharacterized protein</fullName>
    </submittedName>
</protein>
<keyword evidence="1" id="KW-0812">Transmembrane</keyword>
<evidence type="ECO:0000256" key="1">
    <source>
        <dbReference type="SAM" id="Phobius"/>
    </source>
</evidence>
<keyword evidence="3" id="KW-1185">Reference proteome</keyword>
<keyword evidence="1" id="KW-0472">Membrane</keyword>
<evidence type="ECO:0000313" key="2">
    <source>
        <dbReference type="EMBL" id="MDT0463678.1"/>
    </source>
</evidence>